<feature type="region of interest" description="Disordered" evidence="1">
    <location>
        <begin position="147"/>
        <end position="195"/>
    </location>
</feature>
<name>A0A132NYY3_GIAIN</name>
<comment type="caution">
    <text evidence="2">The sequence shown here is derived from an EMBL/GenBank/DDBJ whole genome shotgun (WGS) entry which is preliminary data.</text>
</comment>
<feature type="compositionally biased region" description="Acidic residues" evidence="1">
    <location>
        <begin position="181"/>
        <end position="195"/>
    </location>
</feature>
<dbReference type="EMBL" id="JXTI01000011">
    <property type="protein sequence ID" value="KWX15287.1"/>
    <property type="molecule type" value="Genomic_DNA"/>
</dbReference>
<organism evidence="2 3">
    <name type="scientific">Giardia duodenalis assemblage B</name>
    <dbReference type="NCBI Taxonomy" id="1394984"/>
    <lineage>
        <taxon>Eukaryota</taxon>
        <taxon>Metamonada</taxon>
        <taxon>Diplomonadida</taxon>
        <taxon>Hexamitidae</taxon>
        <taxon>Giardiinae</taxon>
        <taxon>Giardia</taxon>
    </lineage>
</organism>
<dbReference type="OrthoDB" id="10288824at2759"/>
<evidence type="ECO:0000313" key="2">
    <source>
        <dbReference type="EMBL" id="KWX15287.1"/>
    </source>
</evidence>
<dbReference type="VEuPathDB" id="GiardiaDB:QR46_0723"/>
<evidence type="ECO:0000313" key="3">
    <source>
        <dbReference type="Proteomes" id="UP000070089"/>
    </source>
</evidence>
<evidence type="ECO:0000256" key="1">
    <source>
        <dbReference type="SAM" id="MobiDB-lite"/>
    </source>
</evidence>
<proteinExistence type="predicted"/>
<feature type="compositionally biased region" description="Low complexity" evidence="1">
    <location>
        <begin position="159"/>
        <end position="168"/>
    </location>
</feature>
<reference evidence="2 3" key="1">
    <citation type="journal article" date="2015" name="Mol. Biochem. Parasitol.">
        <title>Identification of polymorphic genes for use in assemblage B genotyping assays through comparative genomics of multiple assemblage B Giardia duodenalis isolates.</title>
        <authorList>
            <person name="Wielinga C."/>
            <person name="Thompson R.C."/>
            <person name="Monis P."/>
            <person name="Ryan U."/>
        </authorList>
    </citation>
    <scope>NUCLEOTIDE SEQUENCE [LARGE SCALE GENOMIC DNA]</scope>
    <source>
        <strain evidence="2 3">BAH15c1</strain>
    </source>
</reference>
<protein>
    <submittedName>
        <fullName evidence="2">Uncharacterized protein</fullName>
    </submittedName>
</protein>
<sequence length="195" mass="22555">MCFLVAARPVVYPLRSPILYRVLSGRRPEALVCLIKRTQLMRFSFYKGNFRRKIISNYQQQNGITTQRISMQRHFLYPPRELPSRSLLQFMTTSQSRKRCELYRAYKQVAQMTRQEESTYILPGFLSSDMERDITSGDEAVLRAQDDAASGDDNEHENTNSSNESSTSLGQADYEANHYEEADDLQDNDDDFGIL</sequence>
<dbReference type="Proteomes" id="UP000070089">
    <property type="component" value="Unassembled WGS sequence"/>
</dbReference>
<accession>A0A132NYY3</accession>
<gene>
    <name evidence="2" type="ORF">QR46_0723</name>
</gene>
<dbReference type="AlphaFoldDB" id="A0A132NYY3"/>